<evidence type="ECO:0000313" key="4">
    <source>
        <dbReference type="Proteomes" id="UP000241808"/>
    </source>
</evidence>
<dbReference type="GO" id="GO:0016020">
    <property type="term" value="C:membrane"/>
    <property type="evidence" value="ECO:0007669"/>
    <property type="project" value="TreeGrafter"/>
</dbReference>
<dbReference type="InterPro" id="IPR036291">
    <property type="entry name" value="NAD(P)-bd_dom_sf"/>
</dbReference>
<dbReference type="Gene3D" id="3.40.50.720">
    <property type="entry name" value="NAD(P)-binding Rossmann-like Domain"/>
    <property type="match status" value="1"/>
</dbReference>
<dbReference type="Proteomes" id="UP000241808">
    <property type="component" value="Unassembled WGS sequence"/>
</dbReference>
<dbReference type="PANTHER" id="PTHR44196">
    <property type="entry name" value="DEHYDROGENASE/REDUCTASE SDR FAMILY MEMBER 7B"/>
    <property type="match status" value="1"/>
</dbReference>
<dbReference type="EMBL" id="PZZL01000025">
    <property type="protein sequence ID" value="PTM48440.1"/>
    <property type="molecule type" value="Genomic_DNA"/>
</dbReference>
<evidence type="ECO:0000256" key="1">
    <source>
        <dbReference type="ARBA" id="ARBA00006484"/>
    </source>
</evidence>
<keyword evidence="2" id="KW-0560">Oxidoreductase</keyword>
<evidence type="ECO:0000313" key="3">
    <source>
        <dbReference type="EMBL" id="PTM48440.1"/>
    </source>
</evidence>
<dbReference type="PANTHER" id="PTHR44196:SF1">
    <property type="entry name" value="DEHYDROGENASE_REDUCTASE SDR FAMILY MEMBER 7B"/>
    <property type="match status" value="1"/>
</dbReference>
<reference evidence="3 4" key="1">
    <citation type="submission" date="2018-04" db="EMBL/GenBank/DDBJ databases">
        <title>Genomic Encyclopedia of Archaeal and Bacterial Type Strains, Phase II (KMG-II): from individual species to whole genera.</title>
        <authorList>
            <person name="Goeker M."/>
        </authorList>
    </citation>
    <scope>NUCLEOTIDE SEQUENCE [LARGE SCALE GENOMIC DNA]</scope>
    <source>
        <strain evidence="3 4">DSM 25521</strain>
    </source>
</reference>
<accession>A0A2T4YWI9</accession>
<comment type="caution">
    <text evidence="3">The sequence shown here is derived from an EMBL/GenBank/DDBJ whole genome shotgun (WGS) entry which is preliminary data.</text>
</comment>
<dbReference type="InterPro" id="IPR002347">
    <property type="entry name" value="SDR_fam"/>
</dbReference>
<dbReference type="PRINTS" id="PR00081">
    <property type="entry name" value="GDHRDH"/>
</dbReference>
<dbReference type="Pfam" id="PF00106">
    <property type="entry name" value="adh_short"/>
    <property type="match status" value="1"/>
</dbReference>
<protein>
    <submittedName>
        <fullName evidence="3">Short-subunit dehydrogenase</fullName>
    </submittedName>
</protein>
<proteinExistence type="inferred from homology"/>
<name>A0A2T4YWI9_9HYPH</name>
<dbReference type="AlphaFoldDB" id="A0A2T4YWI9"/>
<evidence type="ECO:0000256" key="2">
    <source>
        <dbReference type="ARBA" id="ARBA00023002"/>
    </source>
</evidence>
<organism evidence="3 4">
    <name type="scientific">Phreatobacter oligotrophus</name>
    <dbReference type="NCBI Taxonomy" id="1122261"/>
    <lineage>
        <taxon>Bacteria</taxon>
        <taxon>Pseudomonadati</taxon>
        <taxon>Pseudomonadota</taxon>
        <taxon>Alphaproteobacteria</taxon>
        <taxon>Hyphomicrobiales</taxon>
        <taxon>Phreatobacteraceae</taxon>
        <taxon>Phreatobacter</taxon>
    </lineage>
</organism>
<gene>
    <name evidence="3" type="ORF">C8P69_1253</name>
</gene>
<sequence length="325" mass="34297">MATTGLASGRCQLSALGWLRSTEAGRPQIAASTLSTIPELRFDISRTIGDTSSVLPVRYRQSRRGPRGRTIKRHILITGASRGIGAGLARYYAAPDVQLTLLARSEEPLAAVAESCRRDGAIVRYHPVDVGDASTVAAIVTDTSHGPVTLLIANAGIGGSAAVAGPGGEHASDARAIGQVNFQGVINTVAPALAGFAERRSGQIAIIGSLAGVVPLPSSPAYSAAKAGVRAYAIALDRLMRKSGVRVTHIAPGFVATDMSASLAMDLPYLVPLDDAVRLIARAIDKRRQEFIFPWQLRLAAGVLSRLPDWLLVKILDQSQKNLER</sequence>
<dbReference type="SUPFAM" id="SSF51735">
    <property type="entry name" value="NAD(P)-binding Rossmann-fold domains"/>
    <property type="match status" value="1"/>
</dbReference>
<dbReference type="GO" id="GO:0016491">
    <property type="term" value="F:oxidoreductase activity"/>
    <property type="evidence" value="ECO:0007669"/>
    <property type="project" value="UniProtKB-KW"/>
</dbReference>
<comment type="similarity">
    <text evidence="1">Belongs to the short-chain dehydrogenases/reductases (SDR) family.</text>
</comment>
<keyword evidence="4" id="KW-1185">Reference proteome</keyword>
<dbReference type="RefSeq" id="WP_170118360.1">
    <property type="nucleotide sequence ID" value="NZ_PZZL01000025.1"/>
</dbReference>